<comment type="caution">
    <text evidence="1">The sequence shown here is derived from an EMBL/GenBank/DDBJ whole genome shotgun (WGS) entry which is preliminary data.</text>
</comment>
<accession>J9FDL1</accession>
<evidence type="ECO:0000313" key="1">
    <source>
        <dbReference type="EMBL" id="EJW92493.1"/>
    </source>
</evidence>
<reference evidence="1" key="1">
    <citation type="journal article" date="2012" name="PLoS ONE">
        <title>Gene sets for utilization of primary and secondary nutrition supplies in the distal gut of endangered iberian lynx.</title>
        <authorList>
            <person name="Alcaide M."/>
            <person name="Messina E."/>
            <person name="Richter M."/>
            <person name="Bargiela R."/>
            <person name="Peplies J."/>
            <person name="Huws S.A."/>
            <person name="Newbold C.J."/>
            <person name="Golyshin P.N."/>
            <person name="Simon M.A."/>
            <person name="Lopez G."/>
            <person name="Yakimov M.M."/>
            <person name="Ferrer M."/>
        </authorList>
    </citation>
    <scope>NUCLEOTIDE SEQUENCE</scope>
</reference>
<sequence>MTNYYCLVAGLPDLSLDDNKLNYTVANFRTELYPELSAKDKKLIDLFYLKFDNAHLLQLLADKEAVLSGEEGNYTADELLAIIHAVREGDAPDKSYPVYFYDFIAEYLSLPAESMNRAADLLDAHYYAYALHCGNKFVAKWFEFNLIVNNLLAALTARKYKMDVAQVVVGETEVCEMIRTSNARDFGLTEMLDYVEPVFRISEIEDLVERERKIDLLKWNRMEEEVFFHYFSVERLFVFLLRLEMIGRWLALDKVKGSELFRQLIDQLKNDVQIPAEFR</sequence>
<dbReference type="AlphaFoldDB" id="J9FDL1"/>
<organism evidence="1">
    <name type="scientific">gut metagenome</name>
    <dbReference type="NCBI Taxonomy" id="749906"/>
    <lineage>
        <taxon>unclassified sequences</taxon>
        <taxon>metagenomes</taxon>
        <taxon>organismal metagenomes</taxon>
    </lineage>
</organism>
<dbReference type="InterPro" id="IPR024492">
    <property type="entry name" value="DUF2764"/>
</dbReference>
<gene>
    <name evidence="1" type="ORF">EVA_19417</name>
</gene>
<dbReference type="Pfam" id="PF10962">
    <property type="entry name" value="DUF2764"/>
    <property type="match status" value="1"/>
</dbReference>
<proteinExistence type="predicted"/>
<protein>
    <recommendedName>
        <fullName evidence="2">DUF2764 domain-containing protein</fullName>
    </recommendedName>
</protein>
<dbReference type="EMBL" id="AMCI01007516">
    <property type="protein sequence ID" value="EJW92493.1"/>
    <property type="molecule type" value="Genomic_DNA"/>
</dbReference>
<name>J9FDL1_9ZZZZ</name>
<evidence type="ECO:0008006" key="2">
    <source>
        <dbReference type="Google" id="ProtNLM"/>
    </source>
</evidence>